<dbReference type="HOGENOM" id="CLU_2049674_0_0_1"/>
<organism evidence="5 6">
    <name type="scientific">Emericella nidulans (strain FGSC A4 / ATCC 38163 / CBS 112.46 / NRRL 194 / M139)</name>
    <name type="common">Aspergillus nidulans</name>
    <dbReference type="NCBI Taxonomy" id="227321"/>
    <lineage>
        <taxon>Eukaryota</taxon>
        <taxon>Fungi</taxon>
        <taxon>Dikarya</taxon>
        <taxon>Ascomycota</taxon>
        <taxon>Pezizomycotina</taxon>
        <taxon>Eurotiomycetes</taxon>
        <taxon>Eurotiomycetidae</taxon>
        <taxon>Eurotiales</taxon>
        <taxon>Aspergillaceae</taxon>
        <taxon>Aspergillus</taxon>
        <taxon>Aspergillus subgen. Nidulantes</taxon>
    </lineage>
</organism>
<dbReference type="PANTHER" id="PTHR43364">
    <property type="entry name" value="NADH-SPECIFIC METHYLGLYOXAL REDUCTASE-RELATED"/>
    <property type="match status" value="1"/>
</dbReference>
<dbReference type="SUPFAM" id="SSF51430">
    <property type="entry name" value="NAD(P)-linked oxidoreductase"/>
    <property type="match status" value="1"/>
</dbReference>
<comment type="similarity">
    <text evidence="3">Belongs to the aldo/keto reductase family. Aldo/keto reductase 2 subfamily.</text>
</comment>
<evidence type="ECO:0000256" key="3">
    <source>
        <dbReference type="ARBA" id="ARBA00038157"/>
    </source>
</evidence>
<dbReference type="RefSeq" id="XP_659221.1">
    <property type="nucleotide sequence ID" value="XM_654129.1"/>
</dbReference>
<reference evidence="6" key="2">
    <citation type="journal article" date="2009" name="Fungal Genet. Biol.">
        <title>The 2008 update of the Aspergillus nidulans genome annotation: a community effort.</title>
        <authorList>
            <person name="Wortman J.R."/>
            <person name="Gilsenan J.M."/>
            <person name="Joardar V."/>
            <person name="Deegan J."/>
            <person name="Clutterbuck J."/>
            <person name="Andersen M.R."/>
            <person name="Archer D."/>
            <person name="Bencina M."/>
            <person name="Braus G."/>
            <person name="Coutinho P."/>
            <person name="von Dohren H."/>
            <person name="Doonan J."/>
            <person name="Driessen A.J."/>
            <person name="Durek P."/>
            <person name="Espeso E."/>
            <person name="Fekete E."/>
            <person name="Flipphi M."/>
            <person name="Estrada C.G."/>
            <person name="Geysens S."/>
            <person name="Goldman G."/>
            <person name="de Groot P.W."/>
            <person name="Hansen K."/>
            <person name="Harris S.D."/>
            <person name="Heinekamp T."/>
            <person name="Helmstaedt K."/>
            <person name="Henrissat B."/>
            <person name="Hofmann G."/>
            <person name="Homan T."/>
            <person name="Horio T."/>
            <person name="Horiuchi H."/>
            <person name="James S."/>
            <person name="Jones M."/>
            <person name="Karaffa L."/>
            <person name="Karanyi Z."/>
            <person name="Kato M."/>
            <person name="Keller N."/>
            <person name="Kelly D.E."/>
            <person name="Kiel J.A."/>
            <person name="Kim J.M."/>
            <person name="van der Klei I.J."/>
            <person name="Klis F.M."/>
            <person name="Kovalchuk A."/>
            <person name="Krasevec N."/>
            <person name="Kubicek C.P."/>
            <person name="Liu B."/>
            <person name="Maccabe A."/>
            <person name="Meyer V."/>
            <person name="Mirabito P."/>
            <person name="Miskei M."/>
            <person name="Mos M."/>
            <person name="Mullins J."/>
            <person name="Nelson D.R."/>
            <person name="Nielsen J."/>
            <person name="Oakley B.R."/>
            <person name="Osmani S.A."/>
            <person name="Pakula T."/>
            <person name="Paszewski A."/>
            <person name="Paulsen I."/>
            <person name="Pilsyk S."/>
            <person name="Pocsi I."/>
            <person name="Punt P.J."/>
            <person name="Ram A.F."/>
            <person name="Ren Q."/>
            <person name="Robellet X."/>
            <person name="Robson G."/>
            <person name="Seiboth B."/>
            <person name="van Solingen P."/>
            <person name="Specht T."/>
            <person name="Sun J."/>
            <person name="Taheri-Talesh N."/>
            <person name="Takeshita N."/>
            <person name="Ussery D."/>
            <person name="vanKuyk P.A."/>
            <person name="Visser H."/>
            <person name="van de Vondervoort P.J."/>
            <person name="de Vries R.P."/>
            <person name="Walton J."/>
            <person name="Xiang X."/>
            <person name="Xiong Y."/>
            <person name="Zeng A.P."/>
            <person name="Brandt B.W."/>
            <person name="Cornell M.J."/>
            <person name="van den Hondel C.A."/>
            <person name="Visser J."/>
            <person name="Oliver S.G."/>
            <person name="Turner G."/>
        </authorList>
    </citation>
    <scope>GENOME REANNOTATION</scope>
    <source>
        <strain evidence="6">FGSC A4 / ATCC 38163 / CBS 112.46 / NRRL 194 / M139</strain>
    </source>
</reference>
<dbReference type="Gene3D" id="3.20.20.100">
    <property type="entry name" value="NADP-dependent oxidoreductase domain"/>
    <property type="match status" value="1"/>
</dbReference>
<dbReference type="GO" id="GO:0016491">
    <property type="term" value="F:oxidoreductase activity"/>
    <property type="evidence" value="ECO:0007669"/>
    <property type="project" value="UniProtKB-KW"/>
</dbReference>
<evidence type="ECO:0000256" key="2">
    <source>
        <dbReference type="ARBA" id="ARBA00023002"/>
    </source>
</evidence>
<gene>
    <name evidence="5" type="ORF">ANIA_01617</name>
</gene>
<dbReference type="OMA" id="CKKDDAF"/>
<evidence type="ECO:0000313" key="6">
    <source>
        <dbReference type="Proteomes" id="UP000000560"/>
    </source>
</evidence>
<proteinExistence type="inferred from homology"/>
<protein>
    <recommendedName>
        <fullName evidence="4">NADP-dependent oxidoreductase domain-containing protein</fullName>
    </recommendedName>
</protein>
<name>Q5BCW3_EMENI</name>
<dbReference type="InParanoid" id="Q5BCW3"/>
<dbReference type="InterPro" id="IPR050523">
    <property type="entry name" value="AKR_Detox_Biosynth"/>
</dbReference>
<keyword evidence="6" id="KW-1185">Reference proteome</keyword>
<evidence type="ECO:0000256" key="1">
    <source>
        <dbReference type="ARBA" id="ARBA00022857"/>
    </source>
</evidence>
<sequence length="120" mass="13370">MTFGTANSGTYGHCKKDDAFGMLDAFYSKGGNFIDTAIGISDTPAWVVSKANEYARQKGPRQFVVYQGMWNATMRDFERDIIPMCREEGMGLCPYGVLNQGRFQTEEGFRSVKNTTRGGI</sequence>
<dbReference type="OrthoDB" id="48988at2759"/>
<dbReference type="PANTHER" id="PTHR43364:SF7">
    <property type="entry name" value="NADP-DEPENDENT OXIDOREDUCTASE DOMAIN-CONTAINING PROTEIN-RELATED"/>
    <property type="match status" value="1"/>
</dbReference>
<reference evidence="6" key="1">
    <citation type="journal article" date="2005" name="Nature">
        <title>Sequencing of Aspergillus nidulans and comparative analysis with A. fumigatus and A. oryzae.</title>
        <authorList>
            <person name="Galagan J.E."/>
            <person name="Calvo S.E."/>
            <person name="Cuomo C."/>
            <person name="Ma L.J."/>
            <person name="Wortman J.R."/>
            <person name="Batzoglou S."/>
            <person name="Lee S.I."/>
            <person name="Basturkmen M."/>
            <person name="Spevak C.C."/>
            <person name="Clutterbuck J."/>
            <person name="Kapitonov V."/>
            <person name="Jurka J."/>
            <person name="Scazzocchio C."/>
            <person name="Farman M."/>
            <person name="Butler J."/>
            <person name="Purcell S."/>
            <person name="Harris S."/>
            <person name="Braus G.H."/>
            <person name="Draht O."/>
            <person name="Busch S."/>
            <person name="D'Enfert C."/>
            <person name="Bouchier C."/>
            <person name="Goldman G.H."/>
            <person name="Bell-Pedersen D."/>
            <person name="Griffiths-Jones S."/>
            <person name="Doonan J.H."/>
            <person name="Yu J."/>
            <person name="Vienken K."/>
            <person name="Pain A."/>
            <person name="Freitag M."/>
            <person name="Selker E.U."/>
            <person name="Archer D.B."/>
            <person name="Penalva M.A."/>
            <person name="Oakley B.R."/>
            <person name="Momany M."/>
            <person name="Tanaka T."/>
            <person name="Kumagai T."/>
            <person name="Asai K."/>
            <person name="Machida M."/>
            <person name="Nierman W.C."/>
            <person name="Denning D.W."/>
            <person name="Caddick M."/>
            <person name="Hynes M."/>
            <person name="Paoletti M."/>
            <person name="Fischer R."/>
            <person name="Miller B."/>
            <person name="Dyer P."/>
            <person name="Sachs M.S."/>
            <person name="Osmani S.A."/>
            <person name="Birren B.W."/>
        </authorList>
    </citation>
    <scope>NUCLEOTIDE SEQUENCE [LARGE SCALE GENOMIC DNA]</scope>
    <source>
        <strain evidence="6">FGSC A4 / ATCC 38163 / CBS 112.46 / NRRL 194 / M139</strain>
    </source>
</reference>
<keyword evidence="1" id="KW-0521">NADP</keyword>
<dbReference type="AlphaFoldDB" id="Q5BCW3"/>
<dbReference type="Proteomes" id="UP000000560">
    <property type="component" value="Chromosome VII"/>
</dbReference>
<dbReference type="eggNOG" id="KOG1575">
    <property type="taxonomic scope" value="Eukaryota"/>
</dbReference>
<dbReference type="InterPro" id="IPR036812">
    <property type="entry name" value="NAD(P)_OxRdtase_dom_sf"/>
</dbReference>
<evidence type="ECO:0000313" key="5">
    <source>
        <dbReference type="EMBL" id="CBF85230.1"/>
    </source>
</evidence>
<dbReference type="Pfam" id="PF00248">
    <property type="entry name" value="Aldo_ket_red"/>
    <property type="match status" value="1"/>
</dbReference>
<keyword evidence="2" id="KW-0560">Oxidoreductase</keyword>
<dbReference type="KEGG" id="ani:ANIA_01617"/>
<dbReference type="GeneID" id="2874916"/>
<dbReference type="InterPro" id="IPR023210">
    <property type="entry name" value="NADP_OxRdtase_dom"/>
</dbReference>
<accession>C8VNB4</accession>
<accession>Q5BCW3</accession>
<dbReference type="EMBL" id="BN001307">
    <property type="protein sequence ID" value="CBF85230.1"/>
    <property type="molecule type" value="Genomic_DNA"/>
</dbReference>
<feature type="domain" description="NADP-dependent oxidoreductase" evidence="4">
    <location>
        <begin position="37"/>
        <end position="108"/>
    </location>
</feature>
<evidence type="ECO:0000259" key="4">
    <source>
        <dbReference type="Pfam" id="PF00248"/>
    </source>
</evidence>